<keyword evidence="8" id="KW-1185">Reference proteome</keyword>
<keyword evidence="4 6" id="KW-1133">Transmembrane helix</keyword>
<name>A0A1M4XEE9_9FLAO</name>
<dbReference type="GO" id="GO:0016020">
    <property type="term" value="C:membrane"/>
    <property type="evidence" value="ECO:0007669"/>
    <property type="project" value="UniProtKB-SubCell"/>
</dbReference>
<dbReference type="OrthoDB" id="5651790at2"/>
<evidence type="ECO:0000256" key="5">
    <source>
        <dbReference type="ARBA" id="ARBA00023136"/>
    </source>
</evidence>
<evidence type="ECO:0000256" key="1">
    <source>
        <dbReference type="ARBA" id="ARBA00004141"/>
    </source>
</evidence>
<dbReference type="PANTHER" id="PTHR31885">
    <property type="entry name" value="GH04784P"/>
    <property type="match status" value="1"/>
</dbReference>
<dbReference type="EMBL" id="FQUX01000002">
    <property type="protein sequence ID" value="SHE91894.1"/>
    <property type="molecule type" value="Genomic_DNA"/>
</dbReference>
<dbReference type="Pfam" id="PF07947">
    <property type="entry name" value="YhhN"/>
    <property type="match status" value="1"/>
</dbReference>
<dbReference type="Proteomes" id="UP000184406">
    <property type="component" value="Unassembled WGS sequence"/>
</dbReference>
<proteinExistence type="inferred from homology"/>
<comment type="subcellular location">
    <subcellularLocation>
        <location evidence="1">Membrane</location>
        <topology evidence="1">Multi-pass membrane protein</topology>
    </subcellularLocation>
</comment>
<keyword evidence="3 6" id="KW-0812">Transmembrane</keyword>
<evidence type="ECO:0000256" key="2">
    <source>
        <dbReference type="ARBA" id="ARBA00007375"/>
    </source>
</evidence>
<feature type="transmembrane region" description="Helical" evidence="6">
    <location>
        <begin position="83"/>
        <end position="105"/>
    </location>
</feature>
<feature type="transmembrane region" description="Helical" evidence="6">
    <location>
        <begin position="117"/>
        <end position="134"/>
    </location>
</feature>
<reference evidence="8" key="1">
    <citation type="submission" date="2016-11" db="EMBL/GenBank/DDBJ databases">
        <authorList>
            <person name="Varghese N."/>
            <person name="Submissions S."/>
        </authorList>
    </citation>
    <scope>NUCLEOTIDE SEQUENCE [LARGE SCALE GENOMIC DNA]</scope>
    <source>
        <strain evidence="8">DSM 17539</strain>
    </source>
</reference>
<dbReference type="PANTHER" id="PTHR31885:SF6">
    <property type="entry name" value="GH04784P"/>
    <property type="match status" value="1"/>
</dbReference>
<evidence type="ECO:0000256" key="3">
    <source>
        <dbReference type="ARBA" id="ARBA00022692"/>
    </source>
</evidence>
<dbReference type="RefSeq" id="WP_072860930.1">
    <property type="nucleotide sequence ID" value="NZ_FQUX01000002.1"/>
</dbReference>
<feature type="transmembrane region" description="Helical" evidence="6">
    <location>
        <begin position="140"/>
        <end position="160"/>
    </location>
</feature>
<evidence type="ECO:0000256" key="6">
    <source>
        <dbReference type="SAM" id="Phobius"/>
    </source>
</evidence>
<evidence type="ECO:0000256" key="4">
    <source>
        <dbReference type="ARBA" id="ARBA00022989"/>
    </source>
</evidence>
<feature type="transmembrane region" description="Helical" evidence="6">
    <location>
        <begin position="57"/>
        <end position="77"/>
    </location>
</feature>
<comment type="similarity">
    <text evidence="2">Belongs to the TMEM86 family.</text>
</comment>
<feature type="transmembrane region" description="Helical" evidence="6">
    <location>
        <begin position="172"/>
        <end position="193"/>
    </location>
</feature>
<gene>
    <name evidence="7" type="ORF">SAMN03080594_10247</name>
</gene>
<dbReference type="AlphaFoldDB" id="A0A1M4XEE9"/>
<sequence length="226" mass="25630">MKVRQNAFLGLFILVVLLDLFTGYFHFQGMRQFTKPFILLTLILFFWICGKRLDKKLYRYTLLALLFSLMGDILLLYDHLSPLYFMLGLIAFLLAHISYSVVFLIQGKIILKKKMRTVAVLLLVYGTALFMMLKDNLGTLKVPVIIYILGILAMAITAFGRKDLVDHTSFKLVFIGALFFILSDSILAVNKFLVAIPGSHFLVMGTYAAAQYLIVRGLLTGDQKLN</sequence>
<accession>A0A1M4XEE9</accession>
<dbReference type="InterPro" id="IPR012506">
    <property type="entry name" value="TMEM86B-like"/>
</dbReference>
<dbReference type="GO" id="GO:0016787">
    <property type="term" value="F:hydrolase activity"/>
    <property type="evidence" value="ECO:0007669"/>
    <property type="project" value="TreeGrafter"/>
</dbReference>
<evidence type="ECO:0000313" key="8">
    <source>
        <dbReference type="Proteomes" id="UP000184406"/>
    </source>
</evidence>
<feature type="transmembrane region" description="Helical" evidence="6">
    <location>
        <begin position="33"/>
        <end position="50"/>
    </location>
</feature>
<keyword evidence="5 6" id="KW-0472">Membrane</keyword>
<evidence type="ECO:0000313" key="7">
    <source>
        <dbReference type="EMBL" id="SHE91894.1"/>
    </source>
</evidence>
<feature type="transmembrane region" description="Helical" evidence="6">
    <location>
        <begin position="199"/>
        <end position="219"/>
    </location>
</feature>
<feature type="transmembrane region" description="Helical" evidence="6">
    <location>
        <begin position="7"/>
        <end position="27"/>
    </location>
</feature>
<organism evidence="7 8">
    <name type="scientific">Arenibacter palladensis</name>
    <dbReference type="NCBI Taxonomy" id="237373"/>
    <lineage>
        <taxon>Bacteria</taxon>
        <taxon>Pseudomonadati</taxon>
        <taxon>Bacteroidota</taxon>
        <taxon>Flavobacteriia</taxon>
        <taxon>Flavobacteriales</taxon>
        <taxon>Flavobacteriaceae</taxon>
        <taxon>Arenibacter</taxon>
    </lineage>
</organism>
<protein>
    <submittedName>
        <fullName evidence="7">Uncharacterized membrane protein YhhN</fullName>
    </submittedName>
</protein>